<keyword evidence="6" id="KW-0406">Ion transport</keyword>
<keyword evidence="2" id="KW-0813">Transport</keyword>
<evidence type="ECO:0000313" key="10">
    <source>
        <dbReference type="EMBL" id="AUR52752.1"/>
    </source>
</evidence>
<feature type="transmembrane region" description="Helical" evidence="9">
    <location>
        <begin position="45"/>
        <end position="61"/>
    </location>
</feature>
<dbReference type="PANTHER" id="PTHR33281:SF19">
    <property type="entry name" value="VOLTAGE-DEPENDENT ANION CHANNEL-FORMING PROTEIN YNEE"/>
    <property type="match status" value="1"/>
</dbReference>
<dbReference type="AlphaFoldDB" id="A0A2I7N8I1"/>
<evidence type="ECO:0000256" key="2">
    <source>
        <dbReference type="ARBA" id="ARBA00022448"/>
    </source>
</evidence>
<name>A0A2I7N8I1_9NEIS</name>
<gene>
    <name evidence="10" type="ORF">CUN60_10740</name>
</gene>
<keyword evidence="11" id="KW-1185">Reference proteome</keyword>
<dbReference type="OrthoDB" id="445589at2"/>
<feature type="transmembrane region" description="Helical" evidence="9">
    <location>
        <begin position="196"/>
        <end position="218"/>
    </location>
</feature>
<evidence type="ECO:0000313" key="11">
    <source>
        <dbReference type="Proteomes" id="UP000236655"/>
    </source>
</evidence>
<keyword evidence="5 9" id="KW-1133">Transmembrane helix</keyword>
<evidence type="ECO:0000256" key="3">
    <source>
        <dbReference type="ARBA" id="ARBA00022475"/>
    </source>
</evidence>
<keyword evidence="3" id="KW-1003">Cell membrane</keyword>
<comment type="subcellular location">
    <subcellularLocation>
        <location evidence="1">Cell membrane</location>
        <topology evidence="1">Multi-pass membrane protein</topology>
    </subcellularLocation>
</comment>
<organism evidence="10 11">
    <name type="scientific">Aquella oligotrophica</name>
    <dbReference type="NCBI Taxonomy" id="2067065"/>
    <lineage>
        <taxon>Bacteria</taxon>
        <taxon>Pseudomonadati</taxon>
        <taxon>Pseudomonadota</taxon>
        <taxon>Betaproteobacteria</taxon>
        <taxon>Neisseriales</taxon>
        <taxon>Neisseriaceae</taxon>
        <taxon>Aquella</taxon>
    </lineage>
</organism>
<dbReference type="GO" id="GO:0005886">
    <property type="term" value="C:plasma membrane"/>
    <property type="evidence" value="ECO:0007669"/>
    <property type="project" value="UniProtKB-SubCell"/>
</dbReference>
<evidence type="ECO:0000256" key="7">
    <source>
        <dbReference type="ARBA" id="ARBA00023136"/>
    </source>
</evidence>
<keyword evidence="4 9" id="KW-0812">Transmembrane</keyword>
<evidence type="ECO:0000256" key="9">
    <source>
        <dbReference type="SAM" id="Phobius"/>
    </source>
</evidence>
<evidence type="ECO:0000256" key="1">
    <source>
        <dbReference type="ARBA" id="ARBA00004651"/>
    </source>
</evidence>
<evidence type="ECO:0000256" key="8">
    <source>
        <dbReference type="ARBA" id="ARBA00034708"/>
    </source>
</evidence>
<feature type="transmembrane region" description="Helical" evidence="9">
    <location>
        <begin position="224"/>
        <end position="242"/>
    </location>
</feature>
<feature type="transmembrane region" description="Helical" evidence="9">
    <location>
        <begin position="21"/>
        <end position="39"/>
    </location>
</feature>
<evidence type="ECO:0000256" key="4">
    <source>
        <dbReference type="ARBA" id="ARBA00022692"/>
    </source>
</evidence>
<dbReference type="PANTHER" id="PTHR33281">
    <property type="entry name" value="UPF0187 PROTEIN YNEE"/>
    <property type="match status" value="1"/>
</dbReference>
<evidence type="ECO:0000256" key="6">
    <source>
        <dbReference type="ARBA" id="ARBA00023065"/>
    </source>
</evidence>
<comment type="similarity">
    <text evidence="8">Belongs to the anion channel-forming bestrophin (TC 1.A.46) family.</text>
</comment>
<dbReference type="Proteomes" id="UP000236655">
    <property type="component" value="Chromosome"/>
</dbReference>
<evidence type="ECO:0000256" key="5">
    <source>
        <dbReference type="ARBA" id="ARBA00022989"/>
    </source>
</evidence>
<evidence type="ECO:0008006" key="12">
    <source>
        <dbReference type="Google" id="ProtNLM"/>
    </source>
</evidence>
<accession>A0A2I7N8I1</accession>
<protein>
    <recommendedName>
        <fullName evidence="12">Bestrophin, RFP-TM, chloride channel</fullName>
    </recommendedName>
</protein>
<sequence>MLIGKNLSLFRILKITWKVDLLMIIFCSITYLVDVYVLVSFKLPIAYPALMGTAIAFFIGFNNNQAYDRWWEARTIWGGIVNDSRSWARNLLAYNQDKEATERMVYRHIGFLYALTASLRRFDDDKSYLDYIPKSDIVKLQSKSHIPNALLRIQSEELKQLRDKQQITDFEFLGLNSLLENLCDGMGKSERINNTVFPISYLFFTKLFIWIFIALITMSTNSEVGWQSVILSWLMGFVFNTIHLNGLSLMNPFEYHSSGVPISSITRNIEINLLQEIGADYIPPPLQPINDEYIL</sequence>
<reference evidence="11" key="1">
    <citation type="submission" date="2017-11" db="EMBL/GenBank/DDBJ databases">
        <authorList>
            <person name="Chan K.G."/>
            <person name="Lee L.S."/>
        </authorList>
    </citation>
    <scope>NUCLEOTIDE SEQUENCE [LARGE SCALE GENOMIC DNA]</scope>
    <source>
        <strain evidence="11">DSM 100970</strain>
    </source>
</reference>
<dbReference type="KEGG" id="nba:CUN60_10740"/>
<dbReference type="Pfam" id="PF25539">
    <property type="entry name" value="Bestrophin_2"/>
    <property type="match status" value="1"/>
</dbReference>
<keyword evidence="7 9" id="KW-0472">Membrane</keyword>
<dbReference type="RefSeq" id="WP_102952040.1">
    <property type="nucleotide sequence ID" value="NZ_CP024847.1"/>
</dbReference>
<dbReference type="GO" id="GO:0005254">
    <property type="term" value="F:chloride channel activity"/>
    <property type="evidence" value="ECO:0007669"/>
    <property type="project" value="InterPro"/>
</dbReference>
<proteinExistence type="inferred from homology"/>
<dbReference type="InterPro" id="IPR044669">
    <property type="entry name" value="YneE/VCCN1/2-like"/>
</dbReference>
<dbReference type="EMBL" id="CP024847">
    <property type="protein sequence ID" value="AUR52752.1"/>
    <property type="molecule type" value="Genomic_DNA"/>
</dbReference>